<name>A0A2R8B3Z8_9RHOB</name>
<evidence type="ECO:0000313" key="7">
    <source>
        <dbReference type="Proteomes" id="UP000244924"/>
    </source>
</evidence>
<gene>
    <name evidence="6" type="ORF">DEA8626_00889</name>
</gene>
<feature type="transmembrane region" description="Helical" evidence="5">
    <location>
        <begin position="71"/>
        <end position="99"/>
    </location>
</feature>
<proteinExistence type="predicted"/>
<dbReference type="OrthoDB" id="9806894at2"/>
<evidence type="ECO:0000256" key="1">
    <source>
        <dbReference type="ARBA" id="ARBA00004141"/>
    </source>
</evidence>
<feature type="transmembrane region" description="Helical" evidence="5">
    <location>
        <begin position="31"/>
        <end position="51"/>
    </location>
</feature>
<dbReference type="GO" id="GO:0009403">
    <property type="term" value="P:toxin biosynthetic process"/>
    <property type="evidence" value="ECO:0007669"/>
    <property type="project" value="InterPro"/>
</dbReference>
<sequence>MEGFTIVDAVVAVILLMSAILAYSRGVVREVLAIAGWVAAAVVAFIFAPKAVPLIKQIPVLDKFLGDNCEISTVVSFGAVLAVALIVMSIFTPLFSSAVQRSALSGVDQGLGFLFGILRGVLLVAIAFVVYDRALAGSSIPAVDQSKSAEVFASLSGNLEEALPEDAPGWLEARYGELVAECGSGTTSTTQTQEEPADTGN</sequence>
<dbReference type="Pfam" id="PF02674">
    <property type="entry name" value="Colicin_V"/>
    <property type="match status" value="1"/>
</dbReference>
<dbReference type="InterPro" id="IPR052719">
    <property type="entry name" value="CvpA-like"/>
</dbReference>
<evidence type="ECO:0000256" key="2">
    <source>
        <dbReference type="ARBA" id="ARBA00022692"/>
    </source>
</evidence>
<comment type="subcellular location">
    <subcellularLocation>
        <location evidence="1">Membrane</location>
        <topology evidence="1">Multi-pass membrane protein</topology>
    </subcellularLocation>
</comment>
<dbReference type="RefSeq" id="WP_108851825.1">
    <property type="nucleotide sequence ID" value="NZ_OMOQ01000001.1"/>
</dbReference>
<dbReference type="PANTHER" id="PTHR36926">
    <property type="entry name" value="COLICIN V PRODUCTION PROTEIN"/>
    <property type="match status" value="1"/>
</dbReference>
<dbReference type="EMBL" id="OMOQ01000001">
    <property type="protein sequence ID" value="SPH17371.1"/>
    <property type="molecule type" value="Genomic_DNA"/>
</dbReference>
<organism evidence="6 7">
    <name type="scientific">Albidovulum aquaemixtae</name>
    <dbReference type="NCBI Taxonomy" id="1542388"/>
    <lineage>
        <taxon>Bacteria</taxon>
        <taxon>Pseudomonadati</taxon>
        <taxon>Pseudomonadota</taxon>
        <taxon>Alphaproteobacteria</taxon>
        <taxon>Rhodobacterales</taxon>
        <taxon>Paracoccaceae</taxon>
        <taxon>Albidovulum</taxon>
    </lineage>
</organism>
<protein>
    <recommendedName>
        <fullName evidence="8">Colicin V production protein</fullName>
    </recommendedName>
</protein>
<keyword evidence="7" id="KW-1185">Reference proteome</keyword>
<evidence type="ECO:0000256" key="3">
    <source>
        <dbReference type="ARBA" id="ARBA00022989"/>
    </source>
</evidence>
<evidence type="ECO:0000256" key="4">
    <source>
        <dbReference type="ARBA" id="ARBA00023136"/>
    </source>
</evidence>
<reference evidence="6 7" key="1">
    <citation type="submission" date="2018-03" db="EMBL/GenBank/DDBJ databases">
        <authorList>
            <person name="Keele B.F."/>
        </authorList>
    </citation>
    <scope>NUCLEOTIDE SEQUENCE [LARGE SCALE GENOMIC DNA]</scope>
    <source>
        <strain evidence="6 7">CECT 8626</strain>
    </source>
</reference>
<evidence type="ECO:0008006" key="8">
    <source>
        <dbReference type="Google" id="ProtNLM"/>
    </source>
</evidence>
<dbReference type="PANTHER" id="PTHR36926:SF1">
    <property type="entry name" value="COLICIN V PRODUCTION PROTEIN"/>
    <property type="match status" value="1"/>
</dbReference>
<dbReference type="AlphaFoldDB" id="A0A2R8B3Z8"/>
<dbReference type="Proteomes" id="UP000244924">
    <property type="component" value="Unassembled WGS sequence"/>
</dbReference>
<keyword evidence="4 5" id="KW-0472">Membrane</keyword>
<keyword evidence="2 5" id="KW-0812">Transmembrane</keyword>
<dbReference type="InterPro" id="IPR003825">
    <property type="entry name" value="Colicin-V_CvpA"/>
</dbReference>
<feature type="transmembrane region" description="Helical" evidence="5">
    <location>
        <begin position="6"/>
        <end position="24"/>
    </location>
</feature>
<evidence type="ECO:0000256" key="5">
    <source>
        <dbReference type="SAM" id="Phobius"/>
    </source>
</evidence>
<dbReference type="GO" id="GO:0016020">
    <property type="term" value="C:membrane"/>
    <property type="evidence" value="ECO:0007669"/>
    <property type="project" value="UniProtKB-SubCell"/>
</dbReference>
<evidence type="ECO:0000313" key="6">
    <source>
        <dbReference type="EMBL" id="SPH17371.1"/>
    </source>
</evidence>
<feature type="transmembrane region" description="Helical" evidence="5">
    <location>
        <begin position="111"/>
        <end position="131"/>
    </location>
</feature>
<accession>A0A2R8B3Z8</accession>
<keyword evidence="3 5" id="KW-1133">Transmembrane helix</keyword>